<dbReference type="EMBL" id="DSZN01000058">
    <property type="protein sequence ID" value="HGQ85359.1"/>
    <property type="molecule type" value="Genomic_DNA"/>
</dbReference>
<accession>A0A7C4JQE4</accession>
<comment type="caution">
    <text evidence="1">The sequence shown here is derived from an EMBL/GenBank/DDBJ whole genome shotgun (WGS) entry which is preliminary data.</text>
</comment>
<protein>
    <submittedName>
        <fullName evidence="1">Uncharacterized protein</fullName>
    </submittedName>
</protein>
<name>A0A7C4JQE4_9BACT</name>
<proteinExistence type="predicted"/>
<evidence type="ECO:0000313" key="1">
    <source>
        <dbReference type="EMBL" id="HGQ85359.1"/>
    </source>
</evidence>
<organism evidence="1">
    <name type="scientific">Thermodesulfobacterium geofontis</name>
    <dbReference type="NCBI Taxonomy" id="1295609"/>
    <lineage>
        <taxon>Bacteria</taxon>
        <taxon>Pseudomonadati</taxon>
        <taxon>Thermodesulfobacteriota</taxon>
        <taxon>Thermodesulfobacteria</taxon>
        <taxon>Thermodesulfobacteriales</taxon>
        <taxon>Thermodesulfobacteriaceae</taxon>
        <taxon>Thermodesulfobacterium</taxon>
    </lineage>
</organism>
<dbReference type="AlphaFoldDB" id="A0A7C4JQE4"/>
<gene>
    <name evidence="1" type="ORF">ENT66_03075</name>
</gene>
<reference evidence="1" key="1">
    <citation type="journal article" date="2020" name="mSystems">
        <title>Genome- and Community-Level Interaction Insights into Carbon Utilization and Element Cycling Functions of Hydrothermarchaeota in Hydrothermal Sediment.</title>
        <authorList>
            <person name="Zhou Z."/>
            <person name="Liu Y."/>
            <person name="Xu W."/>
            <person name="Pan J."/>
            <person name="Luo Z.H."/>
            <person name="Li M."/>
        </authorList>
    </citation>
    <scope>NUCLEOTIDE SEQUENCE [LARGE SCALE GENOMIC DNA]</scope>
    <source>
        <strain evidence="1">SpSt-6</strain>
    </source>
</reference>
<sequence length="99" mass="11390">MRKTDILLLPYLLISNSGVLLDGIKYCRPVVSTVLPQDIAEFKIGVYTTPEGKSFAEAIITVNNSYEDFQENIKLVQPRFLWKNVILQILENYRKIAEE</sequence>